<dbReference type="GO" id="GO:0005737">
    <property type="term" value="C:cytoplasm"/>
    <property type="evidence" value="ECO:0007669"/>
    <property type="project" value="TreeGrafter"/>
</dbReference>
<dbReference type="AlphaFoldDB" id="A0A2P2FG02"/>
<comment type="caution">
    <text evidence="7">The sequence shown here is derived from an EMBL/GenBank/DDBJ whole genome shotgun (WGS) entry which is preliminary data.</text>
</comment>
<dbReference type="InterPro" id="IPR050446">
    <property type="entry name" value="FAD-oxidoreductase/Apoptosis"/>
</dbReference>
<evidence type="ECO:0000259" key="6">
    <source>
        <dbReference type="Pfam" id="PF07992"/>
    </source>
</evidence>
<comment type="cofactor">
    <cofactor evidence="1">
        <name>FAD</name>
        <dbReference type="ChEBI" id="CHEBI:57692"/>
    </cofactor>
</comment>
<feature type="compositionally biased region" description="Basic and acidic residues" evidence="5">
    <location>
        <begin position="413"/>
        <end position="426"/>
    </location>
</feature>
<evidence type="ECO:0000313" key="7">
    <source>
        <dbReference type="EMBL" id="KFU75657.1"/>
    </source>
</evidence>
<keyword evidence="2" id="KW-0285">Flavoprotein</keyword>
<evidence type="ECO:0000313" key="8">
    <source>
        <dbReference type="Proteomes" id="UP000256220"/>
    </source>
</evidence>
<accession>A0A2P2FG02</accession>
<dbReference type="InterPro" id="IPR016156">
    <property type="entry name" value="FAD/NAD-linked_Rdtase_dimer_sf"/>
</dbReference>
<dbReference type="SUPFAM" id="SSF55424">
    <property type="entry name" value="FAD/NAD-linked reductases, dimerisation (C-terminal) domain"/>
    <property type="match status" value="1"/>
</dbReference>
<dbReference type="PANTHER" id="PTHR43557:SF2">
    <property type="entry name" value="RIESKE DOMAIN-CONTAINING PROTEIN-RELATED"/>
    <property type="match status" value="1"/>
</dbReference>
<keyword evidence="3" id="KW-0274">FAD</keyword>
<evidence type="ECO:0000256" key="1">
    <source>
        <dbReference type="ARBA" id="ARBA00001974"/>
    </source>
</evidence>
<dbReference type="PANTHER" id="PTHR43557">
    <property type="entry name" value="APOPTOSIS-INDUCING FACTOR 1"/>
    <property type="match status" value="1"/>
</dbReference>
<dbReference type="InterPro" id="IPR023753">
    <property type="entry name" value="FAD/NAD-binding_dom"/>
</dbReference>
<evidence type="ECO:0000256" key="5">
    <source>
        <dbReference type="SAM" id="MobiDB-lite"/>
    </source>
</evidence>
<dbReference type="RefSeq" id="WP_034323698.1">
    <property type="nucleotide sequence ID" value="NZ_JFBM01000059.1"/>
</dbReference>
<keyword evidence="4" id="KW-0560">Oxidoreductase</keyword>
<reference evidence="7 8" key="1">
    <citation type="journal article" date="2014" name="Genome Announc.">
        <title>Draft Genome Sequence of Amycolatopsis lurida NRRL 2430, Producer of the Glycopeptide Family Antibiotic Ristocetin.</title>
        <authorList>
            <person name="Kwun M.J."/>
            <person name="Hong H.J."/>
        </authorList>
    </citation>
    <scope>NUCLEOTIDE SEQUENCE [LARGE SCALE GENOMIC DNA]</scope>
    <source>
        <strain evidence="7 8">NRRL 2430</strain>
    </source>
</reference>
<feature type="region of interest" description="Disordered" evidence="5">
    <location>
        <begin position="403"/>
        <end position="426"/>
    </location>
</feature>
<evidence type="ECO:0000256" key="4">
    <source>
        <dbReference type="ARBA" id="ARBA00023002"/>
    </source>
</evidence>
<dbReference type="PRINTS" id="PR00368">
    <property type="entry name" value="FADPNR"/>
</dbReference>
<dbReference type="GO" id="GO:0016651">
    <property type="term" value="F:oxidoreductase activity, acting on NAD(P)H"/>
    <property type="evidence" value="ECO:0007669"/>
    <property type="project" value="TreeGrafter"/>
</dbReference>
<evidence type="ECO:0000256" key="2">
    <source>
        <dbReference type="ARBA" id="ARBA00022630"/>
    </source>
</evidence>
<dbReference type="SUPFAM" id="SSF51905">
    <property type="entry name" value="FAD/NAD(P)-binding domain"/>
    <property type="match status" value="1"/>
</dbReference>
<proteinExistence type="predicted"/>
<protein>
    <recommendedName>
        <fullName evidence="6">FAD/NAD(P)-binding domain-containing protein</fullName>
    </recommendedName>
</protein>
<dbReference type="Gene3D" id="3.30.390.30">
    <property type="match status" value="1"/>
</dbReference>
<dbReference type="InterPro" id="IPR036188">
    <property type="entry name" value="FAD/NAD-bd_sf"/>
</dbReference>
<organism evidence="7 8">
    <name type="scientific">Amycolatopsis lurida NRRL 2430</name>
    <dbReference type="NCBI Taxonomy" id="1460371"/>
    <lineage>
        <taxon>Bacteria</taxon>
        <taxon>Bacillati</taxon>
        <taxon>Actinomycetota</taxon>
        <taxon>Actinomycetes</taxon>
        <taxon>Pseudonocardiales</taxon>
        <taxon>Pseudonocardiaceae</taxon>
        <taxon>Amycolatopsis</taxon>
    </lineage>
</organism>
<gene>
    <name evidence="7" type="ORF">BB31_40295</name>
</gene>
<dbReference type="Proteomes" id="UP000256220">
    <property type="component" value="Unassembled WGS sequence"/>
</dbReference>
<dbReference type="Pfam" id="PF07992">
    <property type="entry name" value="Pyr_redox_2"/>
    <property type="match status" value="1"/>
</dbReference>
<evidence type="ECO:0000256" key="3">
    <source>
        <dbReference type="ARBA" id="ARBA00022827"/>
    </source>
</evidence>
<dbReference type="EMBL" id="JFBM01000059">
    <property type="protein sequence ID" value="KFU75657.1"/>
    <property type="molecule type" value="Genomic_DNA"/>
</dbReference>
<dbReference type="Gene3D" id="3.50.50.60">
    <property type="entry name" value="FAD/NAD(P)-binding domain"/>
    <property type="match status" value="2"/>
</dbReference>
<name>A0A2P2FG02_AMYLU</name>
<keyword evidence="8" id="KW-1185">Reference proteome</keyword>
<dbReference type="PRINTS" id="PR00411">
    <property type="entry name" value="PNDRDTASEI"/>
</dbReference>
<feature type="domain" description="FAD/NAD(P)-binding" evidence="6">
    <location>
        <begin position="6"/>
        <end position="303"/>
    </location>
</feature>
<sequence>MAELPRIVIVGAGLAGMCAAERLRELGFDGEIVIIGSESSMPVYRPALTKQFLTGELGLKDIITAPTHDLDALWRLNTLASQLDATRRVVHLPGGEELEYDGLIIASGVEARRLPGAMRAGSRVAVLRTIADSKRLRQALTGARDPIAVLGTGFIGCEAASSIRSLGQNVVLIGNSKLLMSNLLDAGHAQRLTDLHRRHRVQLQLGTRIEQWASSGSRVNLRLSNGRQLDAAFVVVAVGSVPAVSWLRDSGAQLDNGVVCEATCHVAGLEDVVAAGDVASWPNLRFDTKPRRVEHWTNAIEMGRAAAENLLTGRGSATPFMPVPRFWSEQHGLRIQAAGMPAVGTEREPMDAGTPGGHSVTGYYRDGSLVGVIGFDNSTAVLNYAKTFVDRAPLLRPVELGRVPETGQATEARTSKPDRRPEFLRV</sequence>